<dbReference type="eggNOG" id="arCOG01968">
    <property type="taxonomic scope" value="Archaea"/>
</dbReference>
<organism evidence="2 3">
    <name type="scientific">Methanobrevibacter ruminantium (strain ATCC 35063 / DSM 1093 / JCM 13430 / OCM 146 / M1)</name>
    <name type="common">Methanobacterium ruminantium</name>
    <dbReference type="NCBI Taxonomy" id="634498"/>
    <lineage>
        <taxon>Archaea</taxon>
        <taxon>Methanobacteriati</taxon>
        <taxon>Methanobacteriota</taxon>
        <taxon>Methanomada group</taxon>
        <taxon>Methanobacteria</taxon>
        <taxon>Methanobacteriales</taxon>
        <taxon>Methanobacteriaceae</taxon>
        <taxon>Methanobrevibacter</taxon>
    </lineage>
</organism>
<keyword evidence="3" id="KW-1185">Reference proteome</keyword>
<dbReference type="GO" id="GO:0016301">
    <property type="term" value="F:kinase activity"/>
    <property type="evidence" value="ECO:0007669"/>
    <property type="project" value="UniProtKB-KW"/>
</dbReference>
<evidence type="ECO:0000313" key="2">
    <source>
        <dbReference type="EMBL" id="ADC46479.1"/>
    </source>
</evidence>
<dbReference type="HOGENOM" id="CLU_884587_0_0_2"/>
<name>D3E1R8_METRM</name>
<dbReference type="NCBIfam" id="NF008995">
    <property type="entry name" value="PRK12338.1"/>
    <property type="match status" value="1"/>
</dbReference>
<keyword evidence="2" id="KW-0418">Kinase</keyword>
<dbReference type="PANTHER" id="PTHR33477">
    <property type="entry name" value="P-LOOP NTPASE DOMAIN-CONTAINING PROTEIN LPA1 HOMOLOG 1"/>
    <property type="match status" value="1"/>
</dbReference>
<dbReference type="KEGG" id="mru:mru_0628"/>
<dbReference type="InterPro" id="IPR035922">
    <property type="entry name" value="3H_dom_sf"/>
</dbReference>
<accession>D3E1R8</accession>
<dbReference type="EMBL" id="CP001719">
    <property type="protein sequence ID" value="ADC46479.1"/>
    <property type="molecule type" value="Genomic_DNA"/>
</dbReference>
<feature type="domain" description="3H" evidence="1">
    <location>
        <begin position="212"/>
        <end position="310"/>
    </location>
</feature>
<dbReference type="STRING" id="634498.mru_0628"/>
<dbReference type="InterPro" id="IPR004173">
    <property type="entry name" value="3H_domain"/>
</dbReference>
<reference evidence="2 3" key="1">
    <citation type="journal article" date="2010" name="PLoS ONE">
        <title>The genome sequence of the rumen methanogen Methanobrevibacter ruminantium reveals new possibilities for controlling ruminant methane emissions.</title>
        <authorList>
            <person name="Leahy S.C."/>
            <person name="Kelly W.J."/>
            <person name="Altermann E."/>
            <person name="Ronimus R.S."/>
            <person name="Yeoman C.J."/>
            <person name="Pacheco D.M."/>
            <person name="Li D."/>
            <person name="Kong Z."/>
            <person name="McTavish S."/>
            <person name="Sang C."/>
            <person name="Lambie S.C."/>
            <person name="Janssen P.H."/>
            <person name="Dey D."/>
            <person name="Attwood G.T."/>
        </authorList>
    </citation>
    <scope>NUCLEOTIDE SEQUENCE [LARGE SCALE GENOMIC DNA]</scope>
    <source>
        <strain evidence="3">ATCC 35063 / DSM 1093 / JCM 13430 / OCM 146 / M1</strain>
    </source>
</reference>
<dbReference type="Gene3D" id="3.30.1340.20">
    <property type="entry name" value="3H domain"/>
    <property type="match status" value="1"/>
</dbReference>
<dbReference type="RefSeq" id="WP_012955430.1">
    <property type="nucleotide sequence ID" value="NC_013790.1"/>
</dbReference>
<dbReference type="GO" id="GO:0036094">
    <property type="term" value="F:small molecule binding"/>
    <property type="evidence" value="ECO:0007669"/>
    <property type="project" value="InterPro"/>
</dbReference>
<proteinExistence type="predicted"/>
<protein>
    <submittedName>
        <fullName evidence="2">2-phosphoglycerate kinase Pgk2A</fullName>
    </submittedName>
</protein>
<gene>
    <name evidence="2" type="primary">pgk2A</name>
    <name evidence="2" type="ordered locus">mru_0628</name>
</gene>
<dbReference type="Pfam" id="PF02829">
    <property type="entry name" value="3H"/>
    <property type="match status" value="1"/>
</dbReference>
<dbReference type="OrthoDB" id="67577at2157"/>
<dbReference type="InterPro" id="IPR027417">
    <property type="entry name" value="P-loop_NTPase"/>
</dbReference>
<sequence length="315" mass="36459">MKPYVILIGSASGIGKSTVAAELAKTLNIKHLVETDFIREVVRGIIGKEYAPALHSSSYNAYSSLRNQENYKNQAELINAGFEEHASFVLPAVERVIDRAIKDHDDIILEGVHLIPGFIDIEQFTDKASVFFFILSSDEEDHKNRFVKRAMEIRRGGKQLDYFKENRIIHDHLIEQAQKHNVPIIKSYEIESTVKKMLSYINETCETIYLKNTVDELDKVGEIILDRYSGSIKNISYPIKGFKEPLIRKIDVSEIREYDKFIKNLNKFPEKKEELKELYSLTDYRAYRICAINNETIEKIKNDLDKEGLLFKEDM</sequence>
<dbReference type="AlphaFoldDB" id="D3E1R8"/>
<dbReference type="Gene3D" id="3.40.50.300">
    <property type="entry name" value="P-loop containing nucleotide triphosphate hydrolases"/>
    <property type="match status" value="1"/>
</dbReference>
<dbReference type="PATRIC" id="fig|634498.28.peg.630"/>
<evidence type="ECO:0000259" key="1">
    <source>
        <dbReference type="Pfam" id="PF02829"/>
    </source>
</evidence>
<keyword evidence="2" id="KW-0808">Transferase</keyword>
<dbReference type="Proteomes" id="UP000008680">
    <property type="component" value="Chromosome"/>
</dbReference>
<dbReference type="SUPFAM" id="SSF75500">
    <property type="entry name" value="Putative transcriptional regulator TM1602, C-terminal domain"/>
    <property type="match status" value="1"/>
</dbReference>
<dbReference type="GeneID" id="8770275"/>
<dbReference type="SUPFAM" id="SSF52540">
    <property type="entry name" value="P-loop containing nucleoside triphosphate hydrolases"/>
    <property type="match status" value="1"/>
</dbReference>
<dbReference type="PANTHER" id="PTHR33477:SF3">
    <property type="entry name" value="P-LOOP NTPASE DOMAIN-CONTAINING PROTEIN LPA1 HOMOLOG 1"/>
    <property type="match status" value="1"/>
</dbReference>
<evidence type="ECO:0000313" key="3">
    <source>
        <dbReference type="Proteomes" id="UP000008680"/>
    </source>
</evidence>